<organism evidence="1 2">
    <name type="scientific">Mucuna pruriens</name>
    <name type="common">Velvet bean</name>
    <name type="synonym">Dolichos pruriens</name>
    <dbReference type="NCBI Taxonomy" id="157652"/>
    <lineage>
        <taxon>Eukaryota</taxon>
        <taxon>Viridiplantae</taxon>
        <taxon>Streptophyta</taxon>
        <taxon>Embryophyta</taxon>
        <taxon>Tracheophyta</taxon>
        <taxon>Spermatophyta</taxon>
        <taxon>Magnoliopsida</taxon>
        <taxon>eudicotyledons</taxon>
        <taxon>Gunneridae</taxon>
        <taxon>Pentapetalae</taxon>
        <taxon>rosids</taxon>
        <taxon>fabids</taxon>
        <taxon>Fabales</taxon>
        <taxon>Fabaceae</taxon>
        <taxon>Papilionoideae</taxon>
        <taxon>50 kb inversion clade</taxon>
        <taxon>NPAAA clade</taxon>
        <taxon>indigoferoid/millettioid clade</taxon>
        <taxon>Phaseoleae</taxon>
        <taxon>Mucuna</taxon>
    </lineage>
</organism>
<protein>
    <submittedName>
        <fullName evidence="1">Uncharacterized protein</fullName>
    </submittedName>
</protein>
<proteinExistence type="predicted"/>
<gene>
    <name evidence="1" type="ORF">CR513_03339</name>
</gene>
<dbReference type="Proteomes" id="UP000257109">
    <property type="component" value="Unassembled WGS sequence"/>
</dbReference>
<reference evidence="1" key="1">
    <citation type="submission" date="2018-05" db="EMBL/GenBank/DDBJ databases">
        <title>Draft genome of Mucuna pruriens seed.</title>
        <authorList>
            <person name="Nnadi N.E."/>
            <person name="Vos R."/>
            <person name="Hasami M.H."/>
            <person name="Devisetty U.K."/>
            <person name="Aguiy J.C."/>
        </authorList>
    </citation>
    <scope>NUCLEOTIDE SEQUENCE [LARGE SCALE GENOMIC DNA]</scope>
    <source>
        <strain evidence="1">JCA_2017</strain>
    </source>
</reference>
<accession>A0A371IA51</accession>
<evidence type="ECO:0000313" key="2">
    <source>
        <dbReference type="Proteomes" id="UP000257109"/>
    </source>
</evidence>
<name>A0A371IA51_MUCPR</name>
<comment type="caution">
    <text evidence="1">The sequence shown here is derived from an EMBL/GenBank/DDBJ whole genome shotgun (WGS) entry which is preliminary data.</text>
</comment>
<dbReference type="EMBL" id="QJKJ01000553">
    <property type="protein sequence ID" value="RDY11928.1"/>
    <property type="molecule type" value="Genomic_DNA"/>
</dbReference>
<keyword evidence="2" id="KW-1185">Reference proteome</keyword>
<sequence length="75" mass="8502">MYGASISWGHSPSPTKTLIFYLPLIMFQDGWRLGPPKPMMLKLLFGMLKALISNQGSHFCNCTMATLLENYRVVH</sequence>
<feature type="non-terminal residue" evidence="1">
    <location>
        <position position="1"/>
    </location>
</feature>
<evidence type="ECO:0000313" key="1">
    <source>
        <dbReference type="EMBL" id="RDY11928.1"/>
    </source>
</evidence>
<dbReference type="AlphaFoldDB" id="A0A371IA51"/>